<sequence length="83" mass="9093">MKAKLGEQIRFNKPHTIPLAKGGTAKIVPGDIARVMKKVDENTAEIMYLTGEAKGLSQKILLQVDTNIDADSIVKKIMSDLNK</sequence>
<dbReference type="RefSeq" id="WP_202767351.1">
    <property type="nucleotide sequence ID" value="NZ_JAESWA010000022.1"/>
</dbReference>
<proteinExistence type="predicted"/>
<evidence type="ECO:0000313" key="1">
    <source>
        <dbReference type="EMBL" id="MBL4931972.1"/>
    </source>
</evidence>
<organism evidence="1 2">
    <name type="scientific">Clostridium paridis</name>
    <dbReference type="NCBI Taxonomy" id="2803863"/>
    <lineage>
        <taxon>Bacteria</taxon>
        <taxon>Bacillati</taxon>
        <taxon>Bacillota</taxon>
        <taxon>Clostridia</taxon>
        <taxon>Eubacteriales</taxon>
        <taxon>Clostridiaceae</taxon>
        <taxon>Clostridium</taxon>
    </lineage>
</organism>
<dbReference type="Proteomes" id="UP000623681">
    <property type="component" value="Unassembled WGS sequence"/>
</dbReference>
<evidence type="ECO:0000313" key="2">
    <source>
        <dbReference type="Proteomes" id="UP000623681"/>
    </source>
</evidence>
<name>A0A937FHB5_9CLOT</name>
<accession>A0A937FHB5</accession>
<dbReference type="EMBL" id="JAESWA010000022">
    <property type="protein sequence ID" value="MBL4931972.1"/>
    <property type="molecule type" value="Genomic_DNA"/>
</dbReference>
<reference evidence="1" key="1">
    <citation type="submission" date="2021-01" db="EMBL/GenBank/DDBJ databases">
        <title>Genome public.</title>
        <authorList>
            <person name="Liu C."/>
            <person name="Sun Q."/>
        </authorList>
    </citation>
    <scope>NUCLEOTIDE SEQUENCE</scope>
    <source>
        <strain evidence="1">YIM B02565</strain>
    </source>
</reference>
<gene>
    <name evidence="1" type="ORF">JK634_09170</name>
</gene>
<keyword evidence="2" id="KW-1185">Reference proteome</keyword>
<dbReference type="AlphaFoldDB" id="A0A937FHB5"/>
<protein>
    <submittedName>
        <fullName evidence="1">Uncharacterized protein</fullName>
    </submittedName>
</protein>
<comment type="caution">
    <text evidence="1">The sequence shown here is derived from an EMBL/GenBank/DDBJ whole genome shotgun (WGS) entry which is preliminary data.</text>
</comment>